<evidence type="ECO:0000313" key="2">
    <source>
        <dbReference type="EMBL" id="EGX47249.1"/>
    </source>
</evidence>
<dbReference type="InParanoid" id="G1XI18"/>
<dbReference type="Proteomes" id="UP000008784">
    <property type="component" value="Unassembled WGS sequence"/>
</dbReference>
<sequence length="114" mass="12437">MLNSPKNFNSKNIPDLEISKLQSQIECVGILIPDNNKQTNLSKEIETEIIPYKEKPTTSKLEFTTTDSDSEGSTLDISKVAGTEREMAPAPQISTGVGGQRLELVNQPETSLSS</sequence>
<organism evidence="2 3">
    <name type="scientific">Arthrobotrys oligospora (strain ATCC 24927 / CBS 115.81 / DSM 1491)</name>
    <name type="common">Nematode-trapping fungus</name>
    <name type="synonym">Didymozoophaga oligospora</name>
    <dbReference type="NCBI Taxonomy" id="756982"/>
    <lineage>
        <taxon>Eukaryota</taxon>
        <taxon>Fungi</taxon>
        <taxon>Dikarya</taxon>
        <taxon>Ascomycota</taxon>
        <taxon>Pezizomycotina</taxon>
        <taxon>Orbiliomycetes</taxon>
        <taxon>Orbiliales</taxon>
        <taxon>Orbiliaceae</taxon>
        <taxon>Orbilia</taxon>
        <taxon>Orbilia oligospora</taxon>
    </lineage>
</organism>
<dbReference type="EMBL" id="ADOT01000165">
    <property type="protein sequence ID" value="EGX47249.1"/>
    <property type="molecule type" value="Genomic_DNA"/>
</dbReference>
<keyword evidence="3" id="KW-1185">Reference proteome</keyword>
<dbReference type="HOGENOM" id="CLU_2120546_0_0_1"/>
<reference evidence="2 3" key="1">
    <citation type="journal article" date="2011" name="PLoS Pathog.">
        <title>Genomic and proteomic analyses of the fungus Arthrobotrys oligospora provide insights into nematode-trap formation.</title>
        <authorList>
            <person name="Yang J."/>
            <person name="Wang L."/>
            <person name="Ji X."/>
            <person name="Feng Y."/>
            <person name="Li X."/>
            <person name="Zou C."/>
            <person name="Xu J."/>
            <person name="Ren Y."/>
            <person name="Mi Q."/>
            <person name="Wu J."/>
            <person name="Liu S."/>
            <person name="Liu Y."/>
            <person name="Huang X."/>
            <person name="Wang H."/>
            <person name="Niu X."/>
            <person name="Li J."/>
            <person name="Liang L."/>
            <person name="Luo Y."/>
            <person name="Ji K."/>
            <person name="Zhou W."/>
            <person name="Yu Z."/>
            <person name="Li G."/>
            <person name="Liu Y."/>
            <person name="Li L."/>
            <person name="Qiao M."/>
            <person name="Feng L."/>
            <person name="Zhang K.-Q."/>
        </authorList>
    </citation>
    <scope>NUCLEOTIDE SEQUENCE [LARGE SCALE GENOMIC DNA]</scope>
    <source>
        <strain evidence="3">ATCC 24927 / CBS 115.81 / DSM 1491</strain>
    </source>
</reference>
<comment type="caution">
    <text evidence="2">The sequence shown here is derived from an EMBL/GenBank/DDBJ whole genome shotgun (WGS) entry which is preliminary data.</text>
</comment>
<dbReference type="GeneID" id="22895113"/>
<feature type="region of interest" description="Disordered" evidence="1">
    <location>
        <begin position="81"/>
        <end position="114"/>
    </location>
</feature>
<protein>
    <submittedName>
        <fullName evidence="2">Uncharacterized protein</fullName>
    </submittedName>
</protein>
<dbReference type="RefSeq" id="XP_011124130.1">
    <property type="nucleotide sequence ID" value="XM_011125828.1"/>
</dbReference>
<evidence type="ECO:0000256" key="1">
    <source>
        <dbReference type="SAM" id="MobiDB-lite"/>
    </source>
</evidence>
<evidence type="ECO:0000313" key="3">
    <source>
        <dbReference type="Proteomes" id="UP000008784"/>
    </source>
</evidence>
<dbReference type="AlphaFoldDB" id="G1XI18"/>
<proteinExistence type="predicted"/>
<gene>
    <name evidence="2" type="ORF">AOL_s00091g70</name>
</gene>
<name>G1XI18_ARTOA</name>
<accession>G1XI18</accession>